<evidence type="ECO:0000313" key="2">
    <source>
        <dbReference type="Proteomes" id="UP001064048"/>
    </source>
</evidence>
<dbReference type="Proteomes" id="UP001064048">
    <property type="component" value="Chromosome 14"/>
</dbReference>
<protein>
    <submittedName>
        <fullName evidence="1">Uncharacterized protein</fullName>
    </submittedName>
</protein>
<reference evidence="1 2" key="1">
    <citation type="journal article" date="2022" name="Genome Biol. Evol.">
        <title>The Spruce Budworm Genome: Reconstructing the Evolutionary History of Antifreeze Proteins.</title>
        <authorList>
            <person name="Beliveau C."/>
            <person name="Gagne P."/>
            <person name="Picq S."/>
            <person name="Vernygora O."/>
            <person name="Keeling C.I."/>
            <person name="Pinkney K."/>
            <person name="Doucet D."/>
            <person name="Wen F."/>
            <person name="Johnston J.S."/>
            <person name="Maaroufi H."/>
            <person name="Boyle B."/>
            <person name="Laroche J."/>
            <person name="Dewar K."/>
            <person name="Juretic N."/>
            <person name="Blackburn G."/>
            <person name="Nisole A."/>
            <person name="Brunet B."/>
            <person name="Brandao M."/>
            <person name="Lumley L."/>
            <person name="Duan J."/>
            <person name="Quan G."/>
            <person name="Lucarotti C.J."/>
            <person name="Roe A.D."/>
            <person name="Sperling F.A.H."/>
            <person name="Levesque R.C."/>
            <person name="Cusson M."/>
        </authorList>
    </citation>
    <scope>NUCLEOTIDE SEQUENCE [LARGE SCALE GENOMIC DNA]</scope>
    <source>
        <strain evidence="1">Glfc:IPQL:Cfum</strain>
    </source>
</reference>
<evidence type="ECO:0000313" key="1">
    <source>
        <dbReference type="EMBL" id="KAI8420533.1"/>
    </source>
</evidence>
<name>A0ACC0J8S5_CHOFU</name>
<keyword evidence="2" id="KW-1185">Reference proteome</keyword>
<comment type="caution">
    <text evidence="1">The sequence shown here is derived from an EMBL/GenBank/DDBJ whole genome shotgun (WGS) entry which is preliminary data.</text>
</comment>
<proteinExistence type="predicted"/>
<organism evidence="1 2">
    <name type="scientific">Choristoneura fumiferana</name>
    <name type="common">Spruce budworm moth</name>
    <name type="synonym">Archips fumiferana</name>
    <dbReference type="NCBI Taxonomy" id="7141"/>
    <lineage>
        <taxon>Eukaryota</taxon>
        <taxon>Metazoa</taxon>
        <taxon>Ecdysozoa</taxon>
        <taxon>Arthropoda</taxon>
        <taxon>Hexapoda</taxon>
        <taxon>Insecta</taxon>
        <taxon>Pterygota</taxon>
        <taxon>Neoptera</taxon>
        <taxon>Endopterygota</taxon>
        <taxon>Lepidoptera</taxon>
        <taxon>Glossata</taxon>
        <taxon>Ditrysia</taxon>
        <taxon>Tortricoidea</taxon>
        <taxon>Tortricidae</taxon>
        <taxon>Tortricinae</taxon>
        <taxon>Choristoneura</taxon>
    </lineage>
</organism>
<accession>A0ACC0J8S5</accession>
<dbReference type="EMBL" id="CM046114">
    <property type="protein sequence ID" value="KAI8420533.1"/>
    <property type="molecule type" value="Genomic_DNA"/>
</dbReference>
<gene>
    <name evidence="1" type="ORF">MSG28_008998</name>
</gene>
<sequence>MPKKALFDEESEEEVSLKTENEYAKRYDTWRQKEELHKLEQKYGSKALNSDASLTSDSEDESDVPPEVSEETETQFLKTIALLKTKDPRIYDPNFKCFETEKKEVKDKTEANTLSFADSDEDDEDDGNIFKVEKAAEVKPTEKTSKQESALEKLKDFLTGKTEDINNPVAKDLAPLKALWSDPKLNEGEAFLRDYILNKKYLEEGDAGEAGDKIRDDEDLEADEAIVEEQGKFERAYNFRFEEPDEEYLKRFPRTMNSIRPKDDRRARKRAEIRDRKEEEKKKKMDEIARMKSLKLKEIQEKLAKIKEVTGNEDLAFREEDMESDFDPNEHDRRMKEIFDEEYYGGIDNEKPVFPDLDEELEIENWEKYEPDVEKEEPHCEDEEFNMDADYDPKQAKLNLLEELQKNMTKKRRNRKKKSKLAELLATEKPKFIPNVTEMTYAEYMDEYYKMDCEDVIGGDLPTRFKYREVVPNDYGLTVEEILLADDKELTQWVPLKKVVKYRPENVEKGEVKMYKQKASDVRLKKKVLPSLFKDLPEEPEIVVPIETAAKKKKKKKNKNKDSGENNHKSEENQSNLEEAGDRNVTNEEKPKKKKKHKTAEEYQEQDLDTNNYSEHNDITTNGQITKKKKKKGKKAENEDSLEDSFISNNASEQNKTPDEQINKSKKNESKSAHNAEDILPTVNKNRNEGTTENECSVNKKKRKVKKQQDNSEFQASTQETSKNIKHSTEVVKAKTKNKNNVEHDTQKQNRKRKLQENINGNQATPKKKKKKNKSNANANIDKNSDKRDFNKNKNKQNNSKIPDNPYSNLSDERLKAYGLNPKRYKGFMKYKKF</sequence>